<comment type="caution">
    <text evidence="1">The sequence shown here is derived from an EMBL/GenBank/DDBJ whole genome shotgun (WGS) entry which is preliminary data.</text>
</comment>
<reference evidence="1" key="1">
    <citation type="journal article" date="2021" name="PeerJ">
        <title>Extensive microbial diversity within the chicken gut microbiome revealed by metagenomics and culture.</title>
        <authorList>
            <person name="Gilroy R."/>
            <person name="Ravi A."/>
            <person name="Getino M."/>
            <person name="Pursley I."/>
            <person name="Horton D.L."/>
            <person name="Alikhan N.F."/>
            <person name="Baker D."/>
            <person name="Gharbi K."/>
            <person name="Hall N."/>
            <person name="Watson M."/>
            <person name="Adriaenssens E.M."/>
            <person name="Foster-Nyarko E."/>
            <person name="Jarju S."/>
            <person name="Secka A."/>
            <person name="Antonio M."/>
            <person name="Oren A."/>
            <person name="Chaudhuri R.R."/>
            <person name="La Ragione R."/>
            <person name="Hildebrand F."/>
            <person name="Pallen M.J."/>
        </authorList>
    </citation>
    <scope>NUCLEOTIDE SEQUENCE</scope>
    <source>
        <strain evidence="1">ChiW7-2402</strain>
    </source>
</reference>
<protein>
    <submittedName>
        <fullName evidence="1">YbjN domain-containing protein</fullName>
    </submittedName>
</protein>
<proteinExistence type="predicted"/>
<evidence type="ECO:0000313" key="2">
    <source>
        <dbReference type="Proteomes" id="UP000824102"/>
    </source>
</evidence>
<dbReference type="EMBL" id="DXBB01000086">
    <property type="protein sequence ID" value="HIZ73158.1"/>
    <property type="molecule type" value="Genomic_DNA"/>
</dbReference>
<dbReference type="Proteomes" id="UP000824102">
    <property type="component" value="Unassembled WGS sequence"/>
</dbReference>
<organism evidence="1 2">
    <name type="scientific">Candidatus Gallimonas intestinavium</name>
    <dbReference type="NCBI Taxonomy" id="2838603"/>
    <lineage>
        <taxon>Bacteria</taxon>
        <taxon>Bacillati</taxon>
        <taxon>Bacillota</taxon>
        <taxon>Clostridia</taxon>
        <taxon>Candidatus Gallimonas</taxon>
    </lineage>
</organism>
<accession>A0A9D2G5U2</accession>
<evidence type="ECO:0000313" key="1">
    <source>
        <dbReference type="EMBL" id="HIZ73158.1"/>
    </source>
</evidence>
<name>A0A9D2G5U2_9FIRM</name>
<gene>
    <name evidence="1" type="ORF">H9964_06225</name>
</gene>
<reference evidence="1" key="2">
    <citation type="submission" date="2021-04" db="EMBL/GenBank/DDBJ databases">
        <authorList>
            <person name="Gilroy R."/>
        </authorList>
    </citation>
    <scope>NUCLEOTIDE SEQUENCE</scope>
    <source>
        <strain evidence="1">ChiW7-2402</strain>
    </source>
</reference>
<dbReference type="AlphaFoldDB" id="A0A9D2G5U2"/>
<sequence>MADEKIKQANIVYRTLCKALDEREWKYAEHPEDLVITFTYTGEDIPMEFVMAVDADRQIVRMLSRLPFKFPSDKRVDGAVATSYINYKLADGSFDYDYTTGEILFRLTATFIESIISGDLLWYMVVCACGTVDEYNDKLLMVAKGMLPIEQFIANG</sequence>